<dbReference type="AlphaFoldDB" id="A0A7J7LTG3"/>
<name>A0A7J7LTG3_9MAGN</name>
<feature type="coiled-coil region" evidence="1">
    <location>
        <begin position="429"/>
        <end position="460"/>
    </location>
</feature>
<reference evidence="2 3" key="1">
    <citation type="journal article" date="2020" name="IScience">
        <title>Genome Sequencing of the Endangered Kingdonia uniflora (Circaeasteraceae, Ranunculales) Reveals Potential Mechanisms of Evolutionary Specialization.</title>
        <authorList>
            <person name="Sun Y."/>
            <person name="Deng T."/>
            <person name="Zhang A."/>
            <person name="Moore M.J."/>
            <person name="Landis J.B."/>
            <person name="Lin N."/>
            <person name="Zhang H."/>
            <person name="Zhang X."/>
            <person name="Huang J."/>
            <person name="Zhang X."/>
            <person name="Sun H."/>
            <person name="Wang H."/>
        </authorList>
    </citation>
    <scope>NUCLEOTIDE SEQUENCE [LARGE SCALE GENOMIC DNA]</scope>
    <source>
        <strain evidence="2">TB1705</strain>
        <tissue evidence="2">Leaf</tissue>
    </source>
</reference>
<protein>
    <submittedName>
        <fullName evidence="2">Uncharacterized protein</fullName>
    </submittedName>
</protein>
<evidence type="ECO:0000256" key="1">
    <source>
        <dbReference type="SAM" id="Coils"/>
    </source>
</evidence>
<dbReference type="Proteomes" id="UP000541444">
    <property type="component" value="Unassembled WGS sequence"/>
</dbReference>
<accession>A0A7J7LTG3</accession>
<gene>
    <name evidence="2" type="ORF">GIB67_028817</name>
</gene>
<keyword evidence="3" id="KW-1185">Reference proteome</keyword>
<proteinExistence type="predicted"/>
<keyword evidence="1" id="KW-0175">Coiled coil</keyword>
<evidence type="ECO:0000313" key="2">
    <source>
        <dbReference type="EMBL" id="KAF6145822.1"/>
    </source>
</evidence>
<dbReference type="EMBL" id="JACGCM010002027">
    <property type="protein sequence ID" value="KAF6145822.1"/>
    <property type="molecule type" value="Genomic_DNA"/>
</dbReference>
<evidence type="ECO:0000313" key="3">
    <source>
        <dbReference type="Proteomes" id="UP000541444"/>
    </source>
</evidence>
<comment type="caution">
    <text evidence="2">The sequence shown here is derived from an EMBL/GenBank/DDBJ whole genome shotgun (WGS) entry which is preliminary data.</text>
</comment>
<organism evidence="2 3">
    <name type="scientific">Kingdonia uniflora</name>
    <dbReference type="NCBI Taxonomy" id="39325"/>
    <lineage>
        <taxon>Eukaryota</taxon>
        <taxon>Viridiplantae</taxon>
        <taxon>Streptophyta</taxon>
        <taxon>Embryophyta</taxon>
        <taxon>Tracheophyta</taxon>
        <taxon>Spermatophyta</taxon>
        <taxon>Magnoliopsida</taxon>
        <taxon>Ranunculales</taxon>
        <taxon>Circaeasteraceae</taxon>
        <taxon>Kingdonia</taxon>
    </lineage>
</organism>
<sequence length="646" mass="73170">MWHFHYMVLFAAHRRSCLRMLTEDAVVVEDEKAGVSSVRYCRYPVKDWMRSKYLKPSSKFVVSTSSEESSSSNRTMDDSEVIGTVPADNPAASSGRDAGLHAGNETGQFWLWFRTLVRPGGNIEHYQVVGDGFLCYLNQAVYGLSIPLTFFQKGVMNALKSCSGQLNGNVFEMMRFCEALNQKWIDGGIARQFVADDILKYYKFKYVKDRKSGYLFSDSARPKFFDFESSGRPWCNHLMMVRGNCMQVPGEPVLELMYKNFNEKPNPKVVADTSSLFDVISREGNKLNKILGELGIRREKRLKFVVEKVHPLIRQPRVKKTVPPSEQIPPLQILPVGSKGVDADANMVLPLKKQKKESGKDIRASSKGVNLEAVEQEALDLVKRDPIRLDTQIRSSISQLSVAWKSVAEFKKEKDLQRETFEKEKALQKDQFEKEATATKKEVEDEAKKAVDTVVASQNKLIQAFYFWGLSREDVDLALAGKYSEIIFPGDDAFPVTEQSLSPPVVDDKTEEAAGLQCRYGKIKIERDKVLQKEGDRFALLQKSLKDKRFVDESDKLECQRSILSLTLYFEAEVDSEWGMKEAYLELLTEGGIVPDPAHVKFLAQEARNRHSIEAQRCSARAGVSIIWGGVDPLPDELDFCRGKER</sequence>